<organism evidence="1 2">
    <name type="scientific">Russula earlei</name>
    <dbReference type="NCBI Taxonomy" id="71964"/>
    <lineage>
        <taxon>Eukaryota</taxon>
        <taxon>Fungi</taxon>
        <taxon>Dikarya</taxon>
        <taxon>Basidiomycota</taxon>
        <taxon>Agaricomycotina</taxon>
        <taxon>Agaricomycetes</taxon>
        <taxon>Russulales</taxon>
        <taxon>Russulaceae</taxon>
        <taxon>Russula</taxon>
    </lineage>
</organism>
<evidence type="ECO:0000313" key="1">
    <source>
        <dbReference type="EMBL" id="KAI9437117.1"/>
    </source>
</evidence>
<dbReference type="Proteomes" id="UP001207468">
    <property type="component" value="Unassembled WGS sequence"/>
</dbReference>
<protein>
    <submittedName>
        <fullName evidence="1">Uncharacterized protein</fullName>
    </submittedName>
</protein>
<dbReference type="EMBL" id="JAGFNK010000925">
    <property type="protein sequence ID" value="KAI9437117.1"/>
    <property type="molecule type" value="Genomic_DNA"/>
</dbReference>
<name>A0ACC0TTD7_9AGAM</name>
<comment type="caution">
    <text evidence="1">The sequence shown here is derived from an EMBL/GenBank/DDBJ whole genome shotgun (WGS) entry which is preliminary data.</text>
</comment>
<feature type="non-terminal residue" evidence="1">
    <location>
        <position position="1"/>
    </location>
</feature>
<evidence type="ECO:0000313" key="2">
    <source>
        <dbReference type="Proteomes" id="UP001207468"/>
    </source>
</evidence>
<accession>A0ACC0TTD7</accession>
<gene>
    <name evidence="1" type="ORF">F5148DRAFT_989570</name>
</gene>
<keyword evidence="2" id="KW-1185">Reference proteome</keyword>
<proteinExistence type="predicted"/>
<reference evidence="1" key="1">
    <citation type="submission" date="2021-03" db="EMBL/GenBank/DDBJ databases">
        <title>Evolutionary priming and transition to the ectomycorrhizal habit in an iconic lineage of mushroom-forming fungi: is preadaptation a requirement?</title>
        <authorList>
            <consortium name="DOE Joint Genome Institute"/>
            <person name="Looney B.P."/>
            <person name="Miyauchi S."/>
            <person name="Morin E."/>
            <person name="Drula E."/>
            <person name="Courty P.E."/>
            <person name="Chicoki N."/>
            <person name="Fauchery L."/>
            <person name="Kohler A."/>
            <person name="Kuo A."/>
            <person name="LaButti K."/>
            <person name="Pangilinan J."/>
            <person name="Lipzen A."/>
            <person name="Riley R."/>
            <person name="Andreopoulos W."/>
            <person name="He G."/>
            <person name="Johnson J."/>
            <person name="Barry K.W."/>
            <person name="Grigoriev I.V."/>
            <person name="Nagy L."/>
            <person name="Hibbett D."/>
            <person name="Henrissat B."/>
            <person name="Matheny P.B."/>
            <person name="Labbe J."/>
            <person name="Martin A.F."/>
        </authorList>
    </citation>
    <scope>NUCLEOTIDE SEQUENCE</scope>
    <source>
        <strain evidence="1">BPL698</strain>
    </source>
</reference>
<sequence length="56" mass="6465">QHQRIAMQLLSLKAIQGYSSVFYYETHILPRSMYHQTKKGVLPISPANFVGQFVLK</sequence>